<evidence type="ECO:0000256" key="2">
    <source>
        <dbReference type="ARBA" id="ARBA00006075"/>
    </source>
</evidence>
<dbReference type="GO" id="GO:0031298">
    <property type="term" value="C:replication fork protection complex"/>
    <property type="evidence" value="ECO:0007669"/>
    <property type="project" value="TreeGrafter"/>
</dbReference>
<dbReference type="GO" id="GO:0003677">
    <property type="term" value="F:DNA binding"/>
    <property type="evidence" value="ECO:0007669"/>
    <property type="project" value="TreeGrafter"/>
</dbReference>
<evidence type="ECO:0000313" key="10">
    <source>
        <dbReference type="WBParaSite" id="Smp_346190.1"/>
    </source>
</evidence>
<dbReference type="PANTHER" id="PTHR13220">
    <property type="entry name" value="TIMELESS INTERACTING-RELATED"/>
    <property type="match status" value="1"/>
</dbReference>
<dbReference type="Proteomes" id="UP000008854">
    <property type="component" value="Unassembled WGS sequence"/>
</dbReference>
<feature type="region of interest" description="Disordered" evidence="7">
    <location>
        <begin position="1"/>
        <end position="125"/>
    </location>
</feature>
<sequence>MLDDDDVSDKENDYTDLDTSTHLPSSIPPIESTRIPRGEESSSSDDDDERRLNYESSEQESNSGVTGDEAESIVNDDSNDSHARKNRRRENDLKRDPKRRAYSPNEIFEGHNTNNQHEMPSGADDDAVDIDVLEKLRKISKRAAKRVVKNPRPKLDPQRLLSNKGLPALLEDFKKVKFRGKGYEFQDLNKLLFVYEAWSHRLVPRMSFPEVIDRLENVGSKREIRVALHRLRNGIWPPYTSEEQTVPSDNESASEQEDPEVVWKRALESVPEDTINSTKSPSTLNDIYRKEWNHKNETKDLNGSFNIQSPQVQPSTSFDFESRAERNKRLALERLAARKSSCSGTINNGKPQLSTNHILKNALKAAVSTIPPLSKADTTKSFPDSPVNNKLDTDVSIDIPCSENADTLFNNASTFTITHDNHETPPFLEETPASPDKSPSVLHEVASPNHEDESDLIIDLD</sequence>
<dbReference type="GO" id="GO:0000076">
    <property type="term" value="P:DNA replication checkpoint signaling"/>
    <property type="evidence" value="ECO:0007669"/>
    <property type="project" value="UniProtKB-UniRule"/>
</dbReference>
<keyword evidence="3 6" id="KW-0227">DNA damage</keyword>
<accession>A0A5K4FDW9</accession>
<comment type="subcellular location">
    <subcellularLocation>
        <location evidence="1 6">Nucleus</location>
    </subcellularLocation>
</comment>
<feature type="compositionally biased region" description="Polar residues" evidence="7">
    <location>
        <begin position="241"/>
        <end position="251"/>
    </location>
</feature>
<evidence type="ECO:0000256" key="3">
    <source>
        <dbReference type="ARBA" id="ARBA00022763"/>
    </source>
</evidence>
<dbReference type="Pfam" id="PF07962">
    <property type="entry name" value="Swi3"/>
    <property type="match status" value="1"/>
</dbReference>
<feature type="domain" description="Chromosome segregation in meiosis protein 3" evidence="8">
    <location>
        <begin position="154"/>
        <end position="234"/>
    </location>
</feature>
<evidence type="ECO:0000256" key="5">
    <source>
        <dbReference type="ARBA" id="ARBA00023306"/>
    </source>
</evidence>
<evidence type="ECO:0000256" key="6">
    <source>
        <dbReference type="RuleBase" id="RU366049"/>
    </source>
</evidence>
<reference evidence="9" key="1">
    <citation type="journal article" date="2012" name="PLoS Negl. Trop. Dis.">
        <title>A systematically improved high quality genome and transcriptome of the human blood fluke Schistosoma mansoni.</title>
        <authorList>
            <person name="Protasio A.V."/>
            <person name="Tsai I.J."/>
            <person name="Babbage A."/>
            <person name="Nichol S."/>
            <person name="Hunt M."/>
            <person name="Aslett M.A."/>
            <person name="De Silva N."/>
            <person name="Velarde G.S."/>
            <person name="Anderson T.J."/>
            <person name="Clark R.C."/>
            <person name="Davidson C."/>
            <person name="Dillon G.P."/>
            <person name="Holroyd N.E."/>
            <person name="LoVerde P.T."/>
            <person name="Lloyd C."/>
            <person name="McQuillan J."/>
            <person name="Oliveira G."/>
            <person name="Otto T.D."/>
            <person name="Parker-Manuel S.J."/>
            <person name="Quail M.A."/>
            <person name="Wilson R.A."/>
            <person name="Zerlotini A."/>
            <person name="Dunne D.W."/>
            <person name="Berriman M."/>
        </authorList>
    </citation>
    <scope>NUCLEOTIDE SEQUENCE [LARGE SCALE GENOMIC DNA]</scope>
    <source>
        <strain evidence="9">Puerto Rican</strain>
    </source>
</reference>
<name>A0A5K4FDW9_SCHMA</name>
<evidence type="ECO:0000313" key="9">
    <source>
        <dbReference type="Proteomes" id="UP000008854"/>
    </source>
</evidence>
<keyword evidence="5 6" id="KW-0131">Cell cycle</keyword>
<evidence type="ECO:0000256" key="1">
    <source>
        <dbReference type="ARBA" id="ARBA00004123"/>
    </source>
</evidence>
<evidence type="ECO:0000256" key="7">
    <source>
        <dbReference type="SAM" id="MobiDB-lite"/>
    </source>
</evidence>
<proteinExistence type="inferred from homology"/>
<reference evidence="10" key="2">
    <citation type="submission" date="2019-11" db="UniProtKB">
        <authorList>
            <consortium name="WormBaseParasite"/>
        </authorList>
    </citation>
    <scope>IDENTIFICATION</scope>
    <source>
        <strain evidence="10">Puerto Rican</strain>
    </source>
</reference>
<organism evidence="9 10">
    <name type="scientific">Schistosoma mansoni</name>
    <name type="common">Blood fluke</name>
    <dbReference type="NCBI Taxonomy" id="6183"/>
    <lineage>
        <taxon>Eukaryota</taxon>
        <taxon>Metazoa</taxon>
        <taxon>Spiralia</taxon>
        <taxon>Lophotrochozoa</taxon>
        <taxon>Platyhelminthes</taxon>
        <taxon>Trematoda</taxon>
        <taxon>Digenea</taxon>
        <taxon>Strigeidida</taxon>
        <taxon>Schistosomatoidea</taxon>
        <taxon>Schistosomatidae</taxon>
        <taxon>Schistosoma</taxon>
    </lineage>
</organism>
<comment type="function">
    <text evidence="6">Plays an important role in the control of DNA replication and the maintenance of replication fork stability.</text>
</comment>
<keyword evidence="9" id="KW-1185">Reference proteome</keyword>
<dbReference type="InterPro" id="IPR040038">
    <property type="entry name" value="TIPIN/Csm3/Swi3"/>
</dbReference>
<feature type="compositionally biased region" description="Polar residues" evidence="7">
    <location>
        <begin position="54"/>
        <end position="65"/>
    </location>
</feature>
<protein>
    <recommendedName>
        <fullName evidence="6">TIMELESS-interacting protein</fullName>
    </recommendedName>
</protein>
<feature type="region of interest" description="Disordered" evidence="7">
    <location>
        <begin position="238"/>
        <end position="259"/>
    </location>
</feature>
<dbReference type="InParanoid" id="A0A5K4FDW9"/>
<dbReference type="GO" id="GO:0043111">
    <property type="term" value="P:replication fork arrest"/>
    <property type="evidence" value="ECO:0007669"/>
    <property type="project" value="TreeGrafter"/>
</dbReference>
<dbReference type="PANTHER" id="PTHR13220:SF11">
    <property type="entry name" value="TIMELESS-INTERACTING PROTEIN"/>
    <property type="match status" value="1"/>
</dbReference>
<comment type="similarity">
    <text evidence="2 6">Belongs to the CSM3 family.</text>
</comment>
<evidence type="ECO:0000256" key="4">
    <source>
        <dbReference type="ARBA" id="ARBA00023242"/>
    </source>
</evidence>
<dbReference type="InterPro" id="IPR012923">
    <property type="entry name" value="Csm3"/>
</dbReference>
<evidence type="ECO:0000259" key="8">
    <source>
        <dbReference type="Pfam" id="PF07962"/>
    </source>
</evidence>
<dbReference type="GO" id="GO:0031297">
    <property type="term" value="P:replication fork processing"/>
    <property type="evidence" value="ECO:0007669"/>
    <property type="project" value="UniProtKB-UniRule"/>
</dbReference>
<dbReference type="AlphaFoldDB" id="A0A5K4FDW9"/>
<keyword evidence="4 6" id="KW-0539">Nucleus</keyword>
<dbReference type="STRING" id="6183.A0A5K4FDW9"/>
<dbReference type="WBParaSite" id="Smp_346190.1">
    <property type="protein sequence ID" value="Smp_346190.1"/>
    <property type="gene ID" value="Smp_346190"/>
</dbReference>
<feature type="compositionally biased region" description="Basic and acidic residues" evidence="7">
    <location>
        <begin position="79"/>
        <end position="95"/>
    </location>
</feature>
<dbReference type="GO" id="GO:0006974">
    <property type="term" value="P:DNA damage response"/>
    <property type="evidence" value="ECO:0007669"/>
    <property type="project" value="UniProtKB-KW"/>
</dbReference>
<feature type="compositionally biased region" description="Acidic residues" evidence="7">
    <location>
        <begin position="452"/>
        <end position="461"/>
    </location>
</feature>
<feature type="region of interest" description="Disordered" evidence="7">
    <location>
        <begin position="420"/>
        <end position="461"/>
    </location>
</feature>